<dbReference type="InterPro" id="IPR029063">
    <property type="entry name" value="SAM-dependent_MTases_sf"/>
</dbReference>
<evidence type="ECO:0000313" key="2">
    <source>
        <dbReference type="Proteomes" id="UP001598114"/>
    </source>
</evidence>
<proteinExistence type="predicted"/>
<dbReference type="EMBL" id="JBBKYA010000002">
    <property type="protein sequence ID" value="MFD3275188.1"/>
    <property type="molecule type" value="Genomic_DNA"/>
</dbReference>
<gene>
    <name evidence="1" type="ORF">SKC38_02995</name>
</gene>
<sequence length="517" mass="58895">MLKLTKSAEELKALIPQSLGSIYNYSEIEDLKVDIIENGLLNPIPLSIDGIPLDGYRRIAAALEIPGFENLEVMMTNLETSKANRIAFNNHREKSWEDKRNEYMVAFETFGKKQGQRDPLVEYNRYDEINKRTKSKFKDRKTLKDLEWILERDIEPYPMSKWIFANNSPISPIKQIMSLTDWEKQDYEKIIQKVVNFVVTPSAAMKEIELLKSIDGEKNNTFTFPESNGLEPKIHLGDKEDLLMTLKEKEVSVVFFECSKFNSTTDNLSTYALKSALQVKPFTEERMKDTGSLMIYTKEVYQNGFASRFPNMLIDKIEKETGMRYKQTFHLNQSNSFSAAEPKKVLNDTMTHLLWFVKRDNFSKHKNPEFVIDKSELEDVKTSTFIYRSCTNFIDNQQYIDLIQSGLAKKTVPFEKGDKSVLAIENASAFLPITLSSKTEDLIIDLTMDNDIGSLSVALNRRYIGTSVNPSVVAKAKQKIAAALTARNGITLPPSIVATSKKMYAKASPIKKAKAVV</sequence>
<comment type="caution">
    <text evidence="1">The sequence shown here is derived from an EMBL/GenBank/DDBJ whole genome shotgun (WGS) entry which is preliminary data.</text>
</comment>
<reference evidence="1 2" key="1">
    <citation type="submission" date="2024-03" db="EMBL/GenBank/DDBJ databases">
        <title>Aquirufa genome sequencing.</title>
        <authorList>
            <person name="Pitt A."/>
            <person name="Hahn M.W."/>
        </authorList>
    </citation>
    <scope>NUCLEOTIDE SEQUENCE [LARGE SCALE GENOMIC DNA]</scope>
    <source>
        <strain evidence="1 2">PLAD-142S6K</strain>
    </source>
</reference>
<evidence type="ECO:0000313" key="1">
    <source>
        <dbReference type="EMBL" id="MFD3275188.1"/>
    </source>
</evidence>
<dbReference type="Gene3D" id="3.40.50.150">
    <property type="entry name" value="Vaccinia Virus protein VP39"/>
    <property type="match status" value="1"/>
</dbReference>
<keyword evidence="2" id="KW-1185">Reference proteome</keyword>
<name>A0ABW6CW77_9BACT</name>
<organism evidence="1 2">
    <name type="scientific">Aquirufa echingensis</name>
    <dbReference type="NCBI Taxonomy" id="3096516"/>
    <lineage>
        <taxon>Bacteria</taxon>
        <taxon>Pseudomonadati</taxon>
        <taxon>Bacteroidota</taxon>
        <taxon>Cytophagia</taxon>
        <taxon>Cytophagales</taxon>
        <taxon>Flectobacillaceae</taxon>
        <taxon>Aquirufa</taxon>
    </lineage>
</organism>
<protein>
    <submittedName>
        <fullName evidence="1">ParB/RepB/Spo0J family partition protein</fullName>
    </submittedName>
</protein>
<accession>A0ABW6CW77</accession>
<dbReference type="RefSeq" id="WP_377974964.1">
    <property type="nucleotide sequence ID" value="NZ_JBBKYA010000002.1"/>
</dbReference>
<dbReference type="Proteomes" id="UP001598114">
    <property type="component" value="Unassembled WGS sequence"/>
</dbReference>